<evidence type="ECO:0000256" key="1">
    <source>
        <dbReference type="SAM" id="MobiDB-lite"/>
    </source>
</evidence>
<protein>
    <submittedName>
        <fullName evidence="4">Uncharacterized protein</fullName>
    </submittedName>
</protein>
<reference evidence="4" key="2">
    <citation type="submission" date="2019-10" db="EMBL/GenBank/DDBJ databases">
        <authorList>
            <consortium name="NCBI Genome Project"/>
        </authorList>
    </citation>
    <scope>NUCLEOTIDE SEQUENCE</scope>
    <source>
        <strain evidence="4">NI907</strain>
    </source>
</reference>
<keyword evidence="2" id="KW-0472">Membrane</keyword>
<organism evidence="3 4">
    <name type="scientific">Pyricularia grisea</name>
    <name type="common">Crabgrass-specific blast fungus</name>
    <name type="synonym">Magnaporthe grisea</name>
    <dbReference type="NCBI Taxonomy" id="148305"/>
    <lineage>
        <taxon>Eukaryota</taxon>
        <taxon>Fungi</taxon>
        <taxon>Dikarya</taxon>
        <taxon>Ascomycota</taxon>
        <taxon>Pezizomycotina</taxon>
        <taxon>Sordariomycetes</taxon>
        <taxon>Sordariomycetidae</taxon>
        <taxon>Magnaporthales</taxon>
        <taxon>Pyriculariaceae</taxon>
        <taxon>Pyricularia</taxon>
    </lineage>
</organism>
<accession>A0A6P8B4C5</accession>
<evidence type="ECO:0000256" key="2">
    <source>
        <dbReference type="SAM" id="Phobius"/>
    </source>
</evidence>
<gene>
    <name evidence="4" type="ORF">PgNI_05911</name>
</gene>
<feature type="region of interest" description="Disordered" evidence="1">
    <location>
        <begin position="75"/>
        <end position="106"/>
    </location>
</feature>
<feature type="transmembrane region" description="Helical" evidence="2">
    <location>
        <begin position="44"/>
        <end position="65"/>
    </location>
</feature>
<dbReference type="Proteomes" id="UP000515153">
    <property type="component" value="Chromosome I"/>
</dbReference>
<keyword evidence="2" id="KW-0812">Transmembrane</keyword>
<dbReference type="KEGG" id="pgri:PgNI_05911"/>
<keyword evidence="2" id="KW-1133">Transmembrane helix</keyword>
<sequence>MPAFDLGDPRLLAHQLSPREYAVAKATYSQNGPSYSKTGPNQPAAIAVSAAVGALGLVAILWVVIIRIRDRRRKEGEAEAEAKMSAVARSTATSASGHDTPQRGGE</sequence>
<dbReference type="AlphaFoldDB" id="A0A6P8B4C5"/>
<evidence type="ECO:0000313" key="3">
    <source>
        <dbReference type="Proteomes" id="UP000515153"/>
    </source>
</evidence>
<reference evidence="3 4" key="1">
    <citation type="journal article" date="2019" name="Mol. Biol. Evol.">
        <title>Blast fungal genomes show frequent chromosomal changes, gene gains and losses, and effector gene turnover.</title>
        <authorList>
            <person name="Gomez Luciano L.B."/>
            <person name="Jason Tsai I."/>
            <person name="Chuma I."/>
            <person name="Tosa Y."/>
            <person name="Chen Y.H."/>
            <person name="Li J.Y."/>
            <person name="Li M.Y."/>
            <person name="Jade Lu M.Y."/>
            <person name="Nakayashiki H."/>
            <person name="Li W.H."/>
        </authorList>
    </citation>
    <scope>NUCLEOTIDE SEQUENCE [LARGE SCALE GENOMIC DNA]</scope>
    <source>
        <strain evidence="3 4">NI907</strain>
    </source>
</reference>
<evidence type="ECO:0000313" key="4">
    <source>
        <dbReference type="RefSeq" id="XP_030981995.1"/>
    </source>
</evidence>
<reference evidence="4" key="3">
    <citation type="submission" date="2025-08" db="UniProtKB">
        <authorList>
            <consortium name="RefSeq"/>
        </authorList>
    </citation>
    <scope>IDENTIFICATION</scope>
    <source>
        <strain evidence="4">NI907</strain>
    </source>
</reference>
<proteinExistence type="predicted"/>
<dbReference type="GeneID" id="41960849"/>
<name>A0A6P8B4C5_PYRGI</name>
<feature type="compositionally biased region" description="Low complexity" evidence="1">
    <location>
        <begin position="83"/>
        <end position="96"/>
    </location>
</feature>
<keyword evidence="3" id="KW-1185">Reference proteome</keyword>
<dbReference type="RefSeq" id="XP_030981995.1">
    <property type="nucleotide sequence ID" value="XM_031125940.1"/>
</dbReference>